<evidence type="ECO:0000256" key="1">
    <source>
        <dbReference type="ARBA" id="ARBA00023125"/>
    </source>
</evidence>
<protein>
    <submittedName>
        <fullName evidence="4">Transcriptional regulator, TetR family</fullName>
    </submittedName>
</protein>
<feature type="DNA-binding region" description="H-T-H motif" evidence="2">
    <location>
        <begin position="33"/>
        <end position="52"/>
    </location>
</feature>
<dbReference type="Gene3D" id="1.10.357.10">
    <property type="entry name" value="Tetracycline Repressor, domain 2"/>
    <property type="match status" value="1"/>
</dbReference>
<evidence type="ECO:0000256" key="2">
    <source>
        <dbReference type="PROSITE-ProRule" id="PRU00335"/>
    </source>
</evidence>
<evidence type="ECO:0000313" key="4">
    <source>
        <dbReference type="EMBL" id="EFG47993.1"/>
    </source>
</evidence>
<dbReference type="eggNOG" id="COG1309">
    <property type="taxonomic scope" value="Bacteria"/>
</dbReference>
<keyword evidence="1 2" id="KW-0238">DNA-binding</keyword>
<dbReference type="EMBL" id="ADNU01000021">
    <property type="protein sequence ID" value="EFG47993.1"/>
    <property type="molecule type" value="Genomic_DNA"/>
</dbReference>
<dbReference type="GO" id="GO:0000976">
    <property type="term" value="F:transcription cis-regulatory region binding"/>
    <property type="evidence" value="ECO:0007669"/>
    <property type="project" value="TreeGrafter"/>
</dbReference>
<reference evidence="4 5" key="1">
    <citation type="submission" date="2010-04" db="EMBL/GenBank/DDBJ databases">
        <authorList>
            <person name="Qin X."/>
            <person name="Bachman B."/>
            <person name="Battles P."/>
            <person name="Bell A."/>
            <person name="Bess C."/>
            <person name="Bickham C."/>
            <person name="Chaboub L."/>
            <person name="Chen D."/>
            <person name="Coyle M."/>
            <person name="Deiros D.R."/>
            <person name="Dinh H."/>
            <person name="Forbes L."/>
            <person name="Fowler G."/>
            <person name="Francisco L."/>
            <person name="Fu Q."/>
            <person name="Gubbala S."/>
            <person name="Hale W."/>
            <person name="Han Y."/>
            <person name="Hemphill L."/>
            <person name="Highlander S.K."/>
            <person name="Hirani K."/>
            <person name="Hogues M."/>
            <person name="Jackson L."/>
            <person name="Jakkamsetti A."/>
            <person name="Javaid M."/>
            <person name="Jiang H."/>
            <person name="Korchina V."/>
            <person name="Kovar C."/>
            <person name="Lara F."/>
            <person name="Lee S."/>
            <person name="Mata R."/>
            <person name="Mathew T."/>
            <person name="Moen C."/>
            <person name="Morales K."/>
            <person name="Munidasa M."/>
            <person name="Nazareth L."/>
            <person name="Ngo R."/>
            <person name="Nguyen L."/>
            <person name="Okwuonu G."/>
            <person name="Ongeri F."/>
            <person name="Patil S."/>
            <person name="Petrosino J."/>
            <person name="Pham C."/>
            <person name="Pham P."/>
            <person name="Pu L.-L."/>
            <person name="Puazo M."/>
            <person name="Raj R."/>
            <person name="Reid J."/>
            <person name="Rouhana J."/>
            <person name="Saada N."/>
            <person name="Shang Y."/>
            <person name="Simmons D."/>
            <person name="Thornton R."/>
            <person name="Warren J."/>
            <person name="Weissenberger G."/>
            <person name="Zhang J."/>
            <person name="Zhang L."/>
            <person name="Zhou C."/>
            <person name="Zhu D."/>
            <person name="Muzny D."/>
            <person name="Worley K."/>
            <person name="Gibbs R."/>
        </authorList>
    </citation>
    <scope>NUCLEOTIDE SEQUENCE [LARGE SCALE GENOMIC DNA]</scope>
    <source>
        <strain evidence="4 5">ATCC 49030</strain>
    </source>
</reference>
<dbReference type="GO" id="GO:0003700">
    <property type="term" value="F:DNA-binding transcription factor activity"/>
    <property type="evidence" value="ECO:0007669"/>
    <property type="project" value="TreeGrafter"/>
</dbReference>
<accession>D4YLF9</accession>
<name>D4YLF9_9MICO</name>
<evidence type="ECO:0000313" key="5">
    <source>
        <dbReference type="Proteomes" id="UP000005714"/>
    </source>
</evidence>
<dbReference type="InterPro" id="IPR001647">
    <property type="entry name" value="HTH_TetR"/>
</dbReference>
<keyword evidence="5" id="KW-1185">Reference proteome</keyword>
<dbReference type="Pfam" id="PF00440">
    <property type="entry name" value="TetR_N"/>
    <property type="match status" value="1"/>
</dbReference>
<dbReference type="PANTHER" id="PTHR30055:SF226">
    <property type="entry name" value="HTH-TYPE TRANSCRIPTIONAL REGULATOR PKSA"/>
    <property type="match status" value="1"/>
</dbReference>
<dbReference type="InterPro" id="IPR050109">
    <property type="entry name" value="HTH-type_TetR-like_transc_reg"/>
</dbReference>
<dbReference type="PANTHER" id="PTHR30055">
    <property type="entry name" value="HTH-TYPE TRANSCRIPTIONAL REGULATOR RUTR"/>
    <property type="match status" value="1"/>
</dbReference>
<dbReference type="SUPFAM" id="SSF46689">
    <property type="entry name" value="Homeodomain-like"/>
    <property type="match status" value="1"/>
</dbReference>
<comment type="caution">
    <text evidence="4">The sequence shown here is derived from an EMBL/GenBank/DDBJ whole genome shotgun (WGS) entry which is preliminary data.</text>
</comment>
<gene>
    <name evidence="4" type="primary">tetR3</name>
    <name evidence="4" type="ORF">HMPREF0183_0769</name>
</gene>
<feature type="domain" description="HTH tetR-type" evidence="3">
    <location>
        <begin position="10"/>
        <end position="70"/>
    </location>
</feature>
<dbReference type="STRING" id="585530.HMPREF0183_0769"/>
<sequence length="197" mass="21201">MVGIRTAARTETRRFVLEAADRLFHNRGFQATTVRDIAREAGVSAGTVMSVGDKEALLVKLFDGLIAERQDHADAQNYAADARCGADAVAVVDPFVALFDERRSLAQAYASILVSGRHTSVVFTDLAQKLTAVLQQVITACGCANTTEAPERAEALHAAYIGSLFIWASTPETTARQFLTQLRDIFATICPHTGGDS</sequence>
<dbReference type="PROSITE" id="PS50977">
    <property type="entry name" value="HTH_TETR_2"/>
    <property type="match status" value="1"/>
</dbReference>
<dbReference type="OrthoDB" id="116659at2"/>
<dbReference type="RefSeq" id="WP_005882915.1">
    <property type="nucleotide sequence ID" value="NZ_ADNU01000021.1"/>
</dbReference>
<evidence type="ECO:0000259" key="3">
    <source>
        <dbReference type="PROSITE" id="PS50977"/>
    </source>
</evidence>
<dbReference type="AlphaFoldDB" id="D4YLF9"/>
<proteinExistence type="predicted"/>
<organism evidence="4 5">
    <name type="scientific">Brevibacterium mcbrellneri ATCC 49030</name>
    <dbReference type="NCBI Taxonomy" id="585530"/>
    <lineage>
        <taxon>Bacteria</taxon>
        <taxon>Bacillati</taxon>
        <taxon>Actinomycetota</taxon>
        <taxon>Actinomycetes</taxon>
        <taxon>Micrococcales</taxon>
        <taxon>Brevibacteriaceae</taxon>
        <taxon>Brevibacterium</taxon>
    </lineage>
</organism>
<dbReference type="InterPro" id="IPR009057">
    <property type="entry name" value="Homeodomain-like_sf"/>
</dbReference>
<dbReference type="Proteomes" id="UP000005714">
    <property type="component" value="Unassembled WGS sequence"/>
</dbReference>